<dbReference type="InterPro" id="IPR001509">
    <property type="entry name" value="Epimerase_deHydtase"/>
</dbReference>
<dbReference type="Gene3D" id="3.40.50.720">
    <property type="entry name" value="NAD(P)-binding Rossmann-like Domain"/>
    <property type="match status" value="1"/>
</dbReference>
<dbReference type="PANTHER" id="PTHR43245">
    <property type="entry name" value="BIFUNCTIONAL POLYMYXIN RESISTANCE PROTEIN ARNA"/>
    <property type="match status" value="1"/>
</dbReference>
<reference evidence="3" key="1">
    <citation type="journal article" date="2019" name="Int. J. Syst. Evol. Microbiol.">
        <title>The Global Catalogue of Microorganisms (GCM) 10K type strain sequencing project: providing services to taxonomists for standard genome sequencing and annotation.</title>
        <authorList>
            <consortium name="The Broad Institute Genomics Platform"/>
            <consortium name="The Broad Institute Genome Sequencing Center for Infectious Disease"/>
            <person name="Wu L."/>
            <person name="Ma J."/>
        </authorList>
    </citation>
    <scope>NUCLEOTIDE SEQUENCE [LARGE SCALE GENOMIC DNA]</scope>
    <source>
        <strain evidence="3">KCTC 52925</strain>
    </source>
</reference>
<dbReference type="PANTHER" id="PTHR43245:SF13">
    <property type="entry name" value="UDP-D-APIOSE_UDP-D-XYLOSE SYNTHASE 2"/>
    <property type="match status" value="1"/>
</dbReference>
<keyword evidence="3" id="KW-1185">Reference proteome</keyword>
<dbReference type="EMBL" id="JBHUOJ010000012">
    <property type="protein sequence ID" value="MFD2833054.1"/>
    <property type="molecule type" value="Genomic_DNA"/>
</dbReference>
<dbReference type="InterPro" id="IPR036291">
    <property type="entry name" value="NAD(P)-bd_dom_sf"/>
</dbReference>
<evidence type="ECO:0000259" key="1">
    <source>
        <dbReference type="Pfam" id="PF01370"/>
    </source>
</evidence>
<dbReference type="SUPFAM" id="SSF51735">
    <property type="entry name" value="NAD(P)-binding Rossmann-fold domains"/>
    <property type="match status" value="1"/>
</dbReference>
<proteinExistence type="predicted"/>
<dbReference type="Proteomes" id="UP001597438">
    <property type="component" value="Unassembled WGS sequence"/>
</dbReference>
<evidence type="ECO:0000313" key="3">
    <source>
        <dbReference type="Proteomes" id="UP001597438"/>
    </source>
</evidence>
<gene>
    <name evidence="2" type="ORF">ACFSYS_07110</name>
</gene>
<comment type="caution">
    <text evidence="2">The sequence shown here is derived from an EMBL/GenBank/DDBJ whole genome shotgun (WGS) entry which is preliminary data.</text>
</comment>
<dbReference type="RefSeq" id="WP_251741306.1">
    <property type="nucleotide sequence ID" value="NZ_JBHUOJ010000012.1"/>
</dbReference>
<protein>
    <submittedName>
        <fullName evidence="2">NAD-dependent epimerase/dehydratase family protein</fullName>
    </submittedName>
</protein>
<sequence length="357" mass="40509">MDKPAIKTEKEVIIVSGSSGLIGTTLINELAKNYLVVGLDNVGYPFPPPTAECVCIDITSDSSMKHAFERIRFAYGNKIACVVHLAAYYDFSGEPSPLYQKITVEGTARLLKLLQDFEVEQFIFSSSLLVYKPTSPGIKITEDSPVEPKWDYPQSKVDTEKILHSQRGDIPVMNLRIAGVYSDKGHSIPIANHIQRINENQLTSHLYPGKFDHGNPYIHLDDLVGAILKAIEKRSNFSDETTINLGEPETMSFIELQQEIAQLLHNKEWKTYKIPKFVAKSGAWVQGIFGDPFIKPWMVDLTDDHMELDISRARKFLDWEPRHRLKTTLPRIIENLESDPLSWYKENNLEPPSAIKK</sequence>
<accession>A0ABW5X5C2</accession>
<name>A0ABW5X5C2_9FLAO</name>
<feature type="domain" description="NAD-dependent epimerase/dehydratase" evidence="1">
    <location>
        <begin position="13"/>
        <end position="246"/>
    </location>
</feature>
<organism evidence="2 3">
    <name type="scientific">Christiangramia antarctica</name>
    <dbReference type="NCBI Taxonomy" id="2058158"/>
    <lineage>
        <taxon>Bacteria</taxon>
        <taxon>Pseudomonadati</taxon>
        <taxon>Bacteroidota</taxon>
        <taxon>Flavobacteriia</taxon>
        <taxon>Flavobacteriales</taxon>
        <taxon>Flavobacteriaceae</taxon>
        <taxon>Christiangramia</taxon>
    </lineage>
</organism>
<dbReference type="Pfam" id="PF01370">
    <property type="entry name" value="Epimerase"/>
    <property type="match status" value="1"/>
</dbReference>
<dbReference type="InterPro" id="IPR050177">
    <property type="entry name" value="Lipid_A_modif_metabolic_enz"/>
</dbReference>
<evidence type="ECO:0000313" key="2">
    <source>
        <dbReference type="EMBL" id="MFD2833054.1"/>
    </source>
</evidence>